<protein>
    <submittedName>
        <fullName evidence="8">Porin family protein</fullName>
    </submittedName>
</protein>
<dbReference type="PANTHER" id="PTHR34001">
    <property type="entry name" value="BLL7405 PROTEIN"/>
    <property type="match status" value="1"/>
</dbReference>
<evidence type="ECO:0000256" key="6">
    <source>
        <dbReference type="SAM" id="SignalP"/>
    </source>
</evidence>
<dbReference type="GO" id="GO:0009279">
    <property type="term" value="C:cell outer membrane"/>
    <property type="evidence" value="ECO:0007669"/>
    <property type="project" value="UniProtKB-SubCell"/>
</dbReference>
<dbReference type="PANTHER" id="PTHR34001:SF3">
    <property type="entry name" value="BLL7405 PROTEIN"/>
    <property type="match status" value="1"/>
</dbReference>
<dbReference type="Pfam" id="PF13505">
    <property type="entry name" value="OMP_b-brl"/>
    <property type="match status" value="1"/>
</dbReference>
<accession>A0A7C9RIU9</accession>
<evidence type="ECO:0000256" key="5">
    <source>
        <dbReference type="ARBA" id="ARBA00038306"/>
    </source>
</evidence>
<comment type="caution">
    <text evidence="8">The sequence shown here is derived from an EMBL/GenBank/DDBJ whole genome shotgun (WGS) entry which is preliminary data.</text>
</comment>
<reference evidence="8" key="1">
    <citation type="submission" date="2020-02" db="EMBL/GenBank/DDBJ databases">
        <title>Draft genome sequence of Candidatus Afipia apatlaquensis IBT-C3, a potential strain for decolorization of textile dyes.</title>
        <authorList>
            <person name="Sanchez-Reyes A."/>
            <person name="Breton-Deval L."/>
            <person name="Mangelson H."/>
            <person name="Sanchez-Flores A."/>
        </authorList>
    </citation>
    <scope>NUCLEOTIDE SEQUENCE [LARGE SCALE GENOMIC DNA]</scope>
    <source>
        <strain evidence="8">IBT-C3</strain>
    </source>
</reference>
<evidence type="ECO:0000313" key="9">
    <source>
        <dbReference type="Proteomes" id="UP000480266"/>
    </source>
</evidence>
<gene>
    <name evidence="8" type="ORF">G4V63_22625</name>
</gene>
<evidence type="ECO:0000256" key="3">
    <source>
        <dbReference type="ARBA" id="ARBA00023136"/>
    </source>
</evidence>
<keyword evidence="4" id="KW-0998">Cell outer membrane</keyword>
<evidence type="ECO:0000256" key="4">
    <source>
        <dbReference type="ARBA" id="ARBA00023237"/>
    </source>
</evidence>
<keyword evidence="9" id="KW-1185">Reference proteome</keyword>
<dbReference type="Gene3D" id="2.40.160.20">
    <property type="match status" value="1"/>
</dbReference>
<keyword evidence="3" id="KW-0472">Membrane</keyword>
<evidence type="ECO:0000256" key="2">
    <source>
        <dbReference type="ARBA" id="ARBA00022729"/>
    </source>
</evidence>
<name>A0A7C9RIU9_9BRAD</name>
<dbReference type="InterPro" id="IPR011250">
    <property type="entry name" value="OMP/PagP_B-barrel"/>
</dbReference>
<feature type="signal peptide" evidence="6">
    <location>
        <begin position="1"/>
        <end position="22"/>
    </location>
</feature>
<evidence type="ECO:0000313" key="8">
    <source>
        <dbReference type="EMBL" id="NGX97900.1"/>
    </source>
</evidence>
<evidence type="ECO:0000259" key="7">
    <source>
        <dbReference type="Pfam" id="PF13505"/>
    </source>
</evidence>
<feature type="domain" description="Outer membrane protein beta-barrel" evidence="7">
    <location>
        <begin position="34"/>
        <end position="236"/>
    </location>
</feature>
<dbReference type="AlphaFoldDB" id="A0A7C9RIU9"/>
<feature type="chain" id="PRO_5028837361" evidence="6">
    <location>
        <begin position="23"/>
        <end position="236"/>
    </location>
</feature>
<comment type="subcellular location">
    <subcellularLocation>
        <location evidence="1">Cell outer membrane</location>
    </subcellularLocation>
</comment>
<proteinExistence type="inferred from homology"/>
<sequence>MKMIAKYLASAALLTSPVLANAADLAVKAAPVTPVTAVYNWTGFYIGVNGGYGWGRQDPLNLISTRFDRTEFDLKGGLFGATAGAQIQQGAVVLGLESDIDWANIRGSGIVVPAIAGVPAPITLNLTTKTDGIITARARFGMAVNNILLYGTAGAAFLHETANGTSIAGVPCGTAGVLVGCTESHWRPGFAAGLGAEYAFTPNWTVKGEYLYISAAGTGANKDQLNLLRFGANYKF</sequence>
<dbReference type="Proteomes" id="UP000480266">
    <property type="component" value="Unassembled WGS sequence"/>
</dbReference>
<dbReference type="InterPro" id="IPR051692">
    <property type="entry name" value="OMP-like"/>
</dbReference>
<dbReference type="EMBL" id="JAAMRR010001148">
    <property type="protein sequence ID" value="NGX97900.1"/>
    <property type="molecule type" value="Genomic_DNA"/>
</dbReference>
<dbReference type="SUPFAM" id="SSF56925">
    <property type="entry name" value="OMPA-like"/>
    <property type="match status" value="1"/>
</dbReference>
<evidence type="ECO:0000256" key="1">
    <source>
        <dbReference type="ARBA" id="ARBA00004442"/>
    </source>
</evidence>
<organism evidence="8 9">
    <name type="scientific">Candidatus Afipia apatlaquensis</name>
    <dbReference type="NCBI Taxonomy" id="2712852"/>
    <lineage>
        <taxon>Bacteria</taxon>
        <taxon>Pseudomonadati</taxon>
        <taxon>Pseudomonadota</taxon>
        <taxon>Alphaproteobacteria</taxon>
        <taxon>Hyphomicrobiales</taxon>
        <taxon>Nitrobacteraceae</taxon>
        <taxon>Afipia</taxon>
    </lineage>
</organism>
<keyword evidence="2 6" id="KW-0732">Signal</keyword>
<comment type="similarity">
    <text evidence="5">Belongs to the Omp25/RopB family.</text>
</comment>
<dbReference type="InterPro" id="IPR027385">
    <property type="entry name" value="Beta-barrel_OMP"/>
</dbReference>